<dbReference type="InterPro" id="IPR037923">
    <property type="entry name" value="HTH-like"/>
</dbReference>
<dbReference type="SUPFAM" id="SSF51215">
    <property type="entry name" value="Regulatory protein AraC"/>
    <property type="match status" value="1"/>
</dbReference>
<gene>
    <name evidence="3" type="ORF">K0U00_39195</name>
</gene>
<dbReference type="Proteomes" id="UP001519887">
    <property type="component" value="Unassembled WGS sequence"/>
</dbReference>
<feature type="non-terminal residue" evidence="3">
    <location>
        <position position="142"/>
    </location>
</feature>
<dbReference type="Pfam" id="PF02311">
    <property type="entry name" value="AraC_binding"/>
    <property type="match status" value="1"/>
</dbReference>
<comment type="caution">
    <text evidence="3">The sequence shown here is derived from an EMBL/GenBank/DDBJ whole genome shotgun (WGS) entry which is preliminary data.</text>
</comment>
<dbReference type="EMBL" id="JAHZIK010002020">
    <property type="protein sequence ID" value="MBW7460105.1"/>
    <property type="molecule type" value="Genomic_DNA"/>
</dbReference>
<proteinExistence type="predicted"/>
<feature type="domain" description="AraC-type arabinose-binding/dimerisation" evidence="2">
    <location>
        <begin position="33"/>
        <end position="94"/>
    </location>
</feature>
<name>A0ABS7CGP8_9BACL</name>
<evidence type="ECO:0000313" key="4">
    <source>
        <dbReference type="Proteomes" id="UP001519887"/>
    </source>
</evidence>
<organism evidence="3 4">
    <name type="scientific">Paenibacillus sepulcri</name>
    <dbReference type="NCBI Taxonomy" id="359917"/>
    <lineage>
        <taxon>Bacteria</taxon>
        <taxon>Bacillati</taxon>
        <taxon>Bacillota</taxon>
        <taxon>Bacilli</taxon>
        <taxon>Bacillales</taxon>
        <taxon>Paenibacillaceae</taxon>
        <taxon>Paenibacillus</taxon>
    </lineage>
</organism>
<reference evidence="3 4" key="1">
    <citation type="submission" date="2021-07" db="EMBL/GenBank/DDBJ databases">
        <title>Paenibacillus radiodurans sp. nov., isolated from the southeastern edge of Tengger Desert.</title>
        <authorList>
            <person name="Zhang G."/>
        </authorList>
    </citation>
    <scope>NUCLEOTIDE SEQUENCE [LARGE SCALE GENOMIC DNA]</scope>
    <source>
        <strain evidence="3 4">CCM 7311</strain>
    </source>
</reference>
<protein>
    <submittedName>
        <fullName evidence="3">AraC family ligand binding domain-containing protein</fullName>
    </submittedName>
</protein>
<dbReference type="InterPro" id="IPR003313">
    <property type="entry name" value="AraC-bd"/>
</dbReference>
<accession>A0ABS7CGP8</accession>
<sequence length="142" mass="16146">MNLPDVTDSRLPYVCLPSIHVAGDVVKKAGTGLGPREIDDYELLYFPDGSKSMYHIGGEAYMLKEPCFIVTRPGEHHRYEYDPYQHSRHMFIHFGFERNPGLIPPLEIMQPGGPSCIPIDSDLLVGMMKQILYISYSFPEKL</sequence>
<evidence type="ECO:0000259" key="2">
    <source>
        <dbReference type="Pfam" id="PF02311"/>
    </source>
</evidence>
<evidence type="ECO:0000256" key="1">
    <source>
        <dbReference type="ARBA" id="ARBA00023125"/>
    </source>
</evidence>
<keyword evidence="1" id="KW-0238">DNA-binding</keyword>
<evidence type="ECO:0000313" key="3">
    <source>
        <dbReference type="EMBL" id="MBW7460105.1"/>
    </source>
</evidence>
<keyword evidence="4" id="KW-1185">Reference proteome</keyword>